<dbReference type="EC" id="2.7.6.3" evidence="3"/>
<dbReference type="GO" id="GO:0003848">
    <property type="term" value="F:2-amino-4-hydroxy-6-hydroxymethyldihydropteridine diphosphokinase activity"/>
    <property type="evidence" value="ECO:0007669"/>
    <property type="project" value="UniProtKB-EC"/>
</dbReference>
<protein>
    <recommendedName>
        <fullName evidence="3">2-amino-4-hydroxy-6-hydroxymethyldihydropteridine diphosphokinase</fullName>
        <ecNumber evidence="3">2.7.6.3</ecNumber>
    </recommendedName>
</protein>
<evidence type="ECO:0000313" key="11">
    <source>
        <dbReference type="Proteomes" id="UP000516421"/>
    </source>
</evidence>
<keyword evidence="7" id="KW-0067">ATP-binding</keyword>
<dbReference type="PANTHER" id="PTHR43071">
    <property type="entry name" value="2-AMINO-4-HYDROXY-6-HYDROXYMETHYLDIHYDROPTERIDINE PYROPHOSPHOKINASE"/>
    <property type="match status" value="1"/>
</dbReference>
<dbReference type="Proteomes" id="UP000516421">
    <property type="component" value="Chromosome"/>
</dbReference>
<sequence length="168" mass="18750">MSVKAILALGSNLGEKEETLVRAIGDICSHDKIVLRKISPMAITEAVGGPQDQPDFLNLVVEIETSLRPFELLHFCQSVEQKHHRVREVRWGPRTLDIDIIEYGSLEMDEPDLTLPHPLAAERAFVLEPWARMDPAAQLEGQLVSKLAEQADDFDGIIEFRDAPVVCA</sequence>
<comment type="catalytic activity">
    <reaction evidence="1">
        <text>6-hydroxymethyl-7,8-dihydropterin + ATP = (7,8-dihydropterin-6-yl)methyl diphosphate + AMP + H(+)</text>
        <dbReference type="Rhea" id="RHEA:11412"/>
        <dbReference type="ChEBI" id="CHEBI:15378"/>
        <dbReference type="ChEBI" id="CHEBI:30616"/>
        <dbReference type="ChEBI" id="CHEBI:44841"/>
        <dbReference type="ChEBI" id="CHEBI:72950"/>
        <dbReference type="ChEBI" id="CHEBI:456215"/>
        <dbReference type="EC" id="2.7.6.3"/>
    </reaction>
</comment>
<evidence type="ECO:0000256" key="7">
    <source>
        <dbReference type="ARBA" id="ARBA00022840"/>
    </source>
</evidence>
<comment type="pathway">
    <text evidence="2">Cofactor biosynthesis; tetrahydrofolate biosynthesis; 2-amino-4-hydroxy-6-hydroxymethyl-7,8-dihydropteridine diphosphate from 7,8-dihydroneopterin triphosphate: step 4/4.</text>
</comment>
<accession>A0A7H2BKF6</accession>
<evidence type="ECO:0000256" key="6">
    <source>
        <dbReference type="ARBA" id="ARBA00022777"/>
    </source>
</evidence>
<keyword evidence="4 10" id="KW-0808">Transferase</keyword>
<dbReference type="UniPathway" id="UPA00077">
    <property type="reaction ID" value="UER00155"/>
</dbReference>
<evidence type="ECO:0000256" key="8">
    <source>
        <dbReference type="ARBA" id="ARBA00022909"/>
    </source>
</evidence>
<evidence type="ECO:0000313" key="10">
    <source>
        <dbReference type="EMBL" id="QNV40152.1"/>
    </source>
</evidence>
<evidence type="ECO:0000256" key="2">
    <source>
        <dbReference type="ARBA" id="ARBA00005051"/>
    </source>
</evidence>
<dbReference type="EMBL" id="CP061538">
    <property type="protein sequence ID" value="QNV40152.1"/>
    <property type="molecule type" value="Genomic_DNA"/>
</dbReference>
<keyword evidence="11" id="KW-1185">Reference proteome</keyword>
<keyword evidence="6 10" id="KW-0418">Kinase</keyword>
<dbReference type="AlphaFoldDB" id="A0A7H2BKF6"/>
<organism evidence="10 11">
    <name type="scientific">Rothia amarae</name>
    <dbReference type="NCBI Taxonomy" id="169480"/>
    <lineage>
        <taxon>Bacteria</taxon>
        <taxon>Bacillati</taxon>
        <taxon>Actinomycetota</taxon>
        <taxon>Actinomycetes</taxon>
        <taxon>Micrococcales</taxon>
        <taxon>Micrococcaceae</taxon>
        <taxon>Rothia</taxon>
    </lineage>
</organism>
<dbReference type="InterPro" id="IPR000550">
    <property type="entry name" value="Hppk"/>
</dbReference>
<dbReference type="InterPro" id="IPR035907">
    <property type="entry name" value="Hppk_sf"/>
</dbReference>
<feature type="domain" description="7,8-dihydro-6-hydroxymethylpterin-pyrophosphokinase" evidence="9">
    <location>
        <begin position="90"/>
        <end position="101"/>
    </location>
</feature>
<evidence type="ECO:0000256" key="3">
    <source>
        <dbReference type="ARBA" id="ARBA00013253"/>
    </source>
</evidence>
<dbReference type="KEGG" id="rama:IDM48_01490"/>
<gene>
    <name evidence="10" type="primary">folK</name>
    <name evidence="10" type="ORF">IDM48_01490</name>
</gene>
<reference evidence="10 11" key="1">
    <citation type="submission" date="2020-09" db="EMBL/GenBank/DDBJ databases">
        <title>Investigation of environmental microbe.</title>
        <authorList>
            <person name="Ou Y."/>
            <person name="Kang Q."/>
        </authorList>
    </citation>
    <scope>NUCLEOTIDE SEQUENCE [LARGE SCALE GENOMIC DNA]</scope>
    <source>
        <strain evidence="10 11">KJZ-9</strain>
    </source>
</reference>
<dbReference type="GO" id="GO:0046656">
    <property type="term" value="P:folic acid biosynthetic process"/>
    <property type="evidence" value="ECO:0007669"/>
    <property type="project" value="UniProtKB-KW"/>
</dbReference>
<dbReference type="GO" id="GO:0016301">
    <property type="term" value="F:kinase activity"/>
    <property type="evidence" value="ECO:0007669"/>
    <property type="project" value="UniProtKB-KW"/>
</dbReference>
<evidence type="ECO:0000256" key="4">
    <source>
        <dbReference type="ARBA" id="ARBA00022679"/>
    </source>
</evidence>
<dbReference type="NCBIfam" id="TIGR01498">
    <property type="entry name" value="folK"/>
    <property type="match status" value="1"/>
</dbReference>
<keyword evidence="8" id="KW-0289">Folate biosynthesis</keyword>
<evidence type="ECO:0000256" key="5">
    <source>
        <dbReference type="ARBA" id="ARBA00022741"/>
    </source>
</evidence>
<evidence type="ECO:0000259" key="9">
    <source>
        <dbReference type="PROSITE" id="PS00794"/>
    </source>
</evidence>
<dbReference type="SUPFAM" id="SSF55083">
    <property type="entry name" value="6-hydroxymethyl-7,8-dihydropterin pyrophosphokinase, HPPK"/>
    <property type="match status" value="1"/>
</dbReference>
<dbReference type="PANTHER" id="PTHR43071:SF1">
    <property type="entry name" value="2-AMINO-4-HYDROXY-6-HYDROXYMETHYLDIHYDROPTERIDINE PYROPHOSPHOKINASE"/>
    <property type="match status" value="1"/>
</dbReference>
<dbReference type="GO" id="GO:0046654">
    <property type="term" value="P:tetrahydrofolate biosynthetic process"/>
    <property type="evidence" value="ECO:0007669"/>
    <property type="project" value="UniProtKB-UniPathway"/>
</dbReference>
<name>A0A7H2BKF6_9MICC</name>
<keyword evidence="5" id="KW-0547">Nucleotide-binding</keyword>
<proteinExistence type="predicted"/>
<dbReference type="GO" id="GO:0005524">
    <property type="term" value="F:ATP binding"/>
    <property type="evidence" value="ECO:0007669"/>
    <property type="project" value="UniProtKB-KW"/>
</dbReference>
<dbReference type="Gene3D" id="3.30.70.560">
    <property type="entry name" value="7,8-Dihydro-6-hydroxymethylpterin-pyrophosphokinase HPPK"/>
    <property type="match status" value="1"/>
</dbReference>
<evidence type="ECO:0000256" key="1">
    <source>
        <dbReference type="ARBA" id="ARBA00000198"/>
    </source>
</evidence>
<dbReference type="CDD" id="cd00483">
    <property type="entry name" value="HPPK"/>
    <property type="match status" value="1"/>
</dbReference>
<dbReference type="Pfam" id="PF01288">
    <property type="entry name" value="HPPK"/>
    <property type="match status" value="1"/>
</dbReference>
<dbReference type="RefSeq" id="WP_190617751.1">
    <property type="nucleotide sequence ID" value="NZ_CP061538.1"/>
</dbReference>
<dbReference type="PROSITE" id="PS00794">
    <property type="entry name" value="HPPK"/>
    <property type="match status" value="1"/>
</dbReference>